<dbReference type="RefSeq" id="WP_092617160.1">
    <property type="nucleotide sequence ID" value="NZ_FNCV01000003.1"/>
</dbReference>
<dbReference type="PROSITE" id="PS51257">
    <property type="entry name" value="PROKAR_LIPOPROTEIN"/>
    <property type="match status" value="1"/>
</dbReference>
<dbReference type="Pfam" id="PF04355">
    <property type="entry name" value="BamE"/>
    <property type="match status" value="1"/>
</dbReference>
<dbReference type="Proteomes" id="UP000217076">
    <property type="component" value="Unassembled WGS sequence"/>
</dbReference>
<dbReference type="InterPro" id="IPR037873">
    <property type="entry name" value="BamE-like"/>
</dbReference>
<evidence type="ECO:0000259" key="5">
    <source>
        <dbReference type="Pfam" id="PF04355"/>
    </source>
</evidence>
<dbReference type="InterPro" id="IPR026592">
    <property type="entry name" value="BamE"/>
</dbReference>
<keyword evidence="7" id="KW-1185">Reference proteome</keyword>
<gene>
    <name evidence="6" type="ORF">SAMN05421742_103262</name>
</gene>
<dbReference type="GO" id="GO:0051205">
    <property type="term" value="P:protein insertion into membrane"/>
    <property type="evidence" value="ECO:0007669"/>
    <property type="project" value="TreeGrafter"/>
</dbReference>
<dbReference type="GO" id="GO:0043165">
    <property type="term" value="P:Gram-negative-bacterium-type cell outer membrane assembly"/>
    <property type="evidence" value="ECO:0007669"/>
    <property type="project" value="TreeGrafter"/>
</dbReference>
<sequence length="152" mass="16436">MPSRPPVLSVATVVLALGLTLGACAQDVVPRGNEPNPDMLTQIKPGEVGRREVAALLGTPSTRSAFGQETWYYISSKTAQWAFMEQEELDRQVVAIDFDEKGVVSQVRTLGLEDGQQVGLVDRETPTHGNELSLIQQLLGNVGRFGDTSGEQ</sequence>
<dbReference type="AlphaFoldDB" id="A0A1G7YCQ6"/>
<dbReference type="GO" id="GO:0030674">
    <property type="term" value="F:protein-macromolecule adaptor activity"/>
    <property type="evidence" value="ECO:0007669"/>
    <property type="project" value="TreeGrafter"/>
</dbReference>
<evidence type="ECO:0000256" key="2">
    <source>
        <dbReference type="ARBA" id="ARBA00023136"/>
    </source>
</evidence>
<evidence type="ECO:0000256" key="4">
    <source>
        <dbReference type="SAM" id="SignalP"/>
    </source>
</evidence>
<keyword evidence="2" id="KW-0472">Membrane</keyword>
<accession>A0A1G7YCQ6</accession>
<keyword evidence="6" id="KW-0449">Lipoprotein</keyword>
<evidence type="ECO:0000256" key="3">
    <source>
        <dbReference type="ARBA" id="ARBA00023237"/>
    </source>
</evidence>
<dbReference type="PANTHER" id="PTHR37482:SF1">
    <property type="entry name" value="OUTER MEMBRANE PROTEIN ASSEMBLY FACTOR BAME"/>
    <property type="match status" value="1"/>
</dbReference>
<feature type="domain" description="Outer membrane protein assembly factor BamE" evidence="5">
    <location>
        <begin position="32"/>
        <end position="106"/>
    </location>
</feature>
<keyword evidence="1 4" id="KW-0732">Signal</keyword>
<evidence type="ECO:0000313" key="6">
    <source>
        <dbReference type="EMBL" id="SDG94123.1"/>
    </source>
</evidence>
<name>A0A1G7YCQ6_9PROT</name>
<feature type="signal peptide" evidence="4">
    <location>
        <begin position="1"/>
        <end position="25"/>
    </location>
</feature>
<keyword evidence="3" id="KW-0998">Cell outer membrane</keyword>
<reference evidence="7" key="1">
    <citation type="submission" date="2016-10" db="EMBL/GenBank/DDBJ databases">
        <authorList>
            <person name="Varghese N."/>
            <person name="Submissions S."/>
        </authorList>
    </citation>
    <scope>NUCLEOTIDE SEQUENCE [LARGE SCALE GENOMIC DNA]</scope>
    <source>
        <strain evidence="7">930I</strain>
    </source>
</reference>
<dbReference type="OrthoDB" id="9808313at2"/>
<dbReference type="EMBL" id="FNCV01000003">
    <property type="protein sequence ID" value="SDG94123.1"/>
    <property type="molecule type" value="Genomic_DNA"/>
</dbReference>
<dbReference type="InterPro" id="IPR007450">
    <property type="entry name" value="BamE_dom"/>
</dbReference>
<proteinExistence type="predicted"/>
<evidence type="ECO:0000313" key="7">
    <source>
        <dbReference type="Proteomes" id="UP000217076"/>
    </source>
</evidence>
<dbReference type="GO" id="GO:1990063">
    <property type="term" value="C:Bam protein complex"/>
    <property type="evidence" value="ECO:0007669"/>
    <property type="project" value="TreeGrafter"/>
</dbReference>
<dbReference type="STRING" id="83401.SAMN05421742_103262"/>
<feature type="chain" id="PRO_5011614916" evidence="4">
    <location>
        <begin position="26"/>
        <end position="152"/>
    </location>
</feature>
<dbReference type="PANTHER" id="PTHR37482">
    <property type="entry name" value="OUTER MEMBRANE PROTEIN ASSEMBLY FACTOR BAME"/>
    <property type="match status" value="1"/>
</dbReference>
<protein>
    <submittedName>
        <fullName evidence="6">Outer membrane protein assembly factor BamE, lipoprotein component of the BamABCDE complex</fullName>
    </submittedName>
</protein>
<evidence type="ECO:0000256" key="1">
    <source>
        <dbReference type="ARBA" id="ARBA00022729"/>
    </source>
</evidence>
<organism evidence="6 7">
    <name type="scientific">Roseospirillum parvum</name>
    <dbReference type="NCBI Taxonomy" id="83401"/>
    <lineage>
        <taxon>Bacteria</taxon>
        <taxon>Pseudomonadati</taxon>
        <taxon>Pseudomonadota</taxon>
        <taxon>Alphaproteobacteria</taxon>
        <taxon>Rhodospirillales</taxon>
        <taxon>Rhodospirillaceae</taxon>
        <taxon>Roseospirillum</taxon>
    </lineage>
</organism>
<dbReference type="Gene3D" id="3.30.1450.10">
    <property type="match status" value="1"/>
</dbReference>